<keyword evidence="1" id="KW-0813">Transport</keyword>
<dbReference type="GeneID" id="98566936"/>
<keyword evidence="2" id="KW-0597">Phosphoprotein</keyword>
<evidence type="ECO:0000313" key="7">
    <source>
        <dbReference type="EMBL" id="RST97906.1"/>
    </source>
</evidence>
<dbReference type="Gene3D" id="3.40.930.10">
    <property type="entry name" value="Mannitol-specific EII, Chain A"/>
    <property type="match status" value="1"/>
</dbReference>
<gene>
    <name evidence="7" type="ORF">CBF35_01025</name>
</gene>
<organism evidence="7 8">
    <name type="scientific">Vagococcus salmoninarum</name>
    <dbReference type="NCBI Taxonomy" id="2739"/>
    <lineage>
        <taxon>Bacteria</taxon>
        <taxon>Bacillati</taxon>
        <taxon>Bacillota</taxon>
        <taxon>Bacilli</taxon>
        <taxon>Lactobacillales</taxon>
        <taxon>Enterococcaceae</taxon>
        <taxon>Vagococcus</taxon>
    </lineage>
</organism>
<evidence type="ECO:0000256" key="4">
    <source>
        <dbReference type="ARBA" id="ARBA00022679"/>
    </source>
</evidence>
<dbReference type="AlphaFoldDB" id="A0A429ZW85"/>
<dbReference type="Proteomes" id="UP000287239">
    <property type="component" value="Unassembled WGS sequence"/>
</dbReference>
<dbReference type="OrthoDB" id="95460at2"/>
<comment type="caution">
    <text evidence="7">The sequence shown here is derived from an EMBL/GenBank/DDBJ whole genome shotgun (WGS) entry which is preliminary data.</text>
</comment>
<dbReference type="InterPro" id="IPR002178">
    <property type="entry name" value="PTS_EIIA_type-2_dom"/>
</dbReference>
<dbReference type="NCBIfam" id="TIGR00848">
    <property type="entry name" value="fruA"/>
    <property type="match status" value="1"/>
</dbReference>
<dbReference type="Pfam" id="PF00359">
    <property type="entry name" value="PTS_EIIA_2"/>
    <property type="match status" value="1"/>
</dbReference>
<evidence type="ECO:0000256" key="2">
    <source>
        <dbReference type="ARBA" id="ARBA00022553"/>
    </source>
</evidence>
<keyword evidence="4" id="KW-0808">Transferase</keyword>
<dbReference type="GO" id="GO:0009401">
    <property type="term" value="P:phosphoenolpyruvate-dependent sugar phosphotransferase system"/>
    <property type="evidence" value="ECO:0007669"/>
    <property type="project" value="UniProtKB-KW"/>
</dbReference>
<dbReference type="InterPro" id="IPR004715">
    <property type="entry name" value="PTS_IIA_fruc"/>
</dbReference>
<evidence type="ECO:0000256" key="5">
    <source>
        <dbReference type="ARBA" id="ARBA00022683"/>
    </source>
</evidence>
<evidence type="ECO:0000259" key="6">
    <source>
        <dbReference type="PROSITE" id="PS51094"/>
    </source>
</evidence>
<dbReference type="PANTHER" id="PTHR47738">
    <property type="entry name" value="PTS SYSTEM FRUCTOSE-LIKE EIIA COMPONENT-RELATED"/>
    <property type="match status" value="1"/>
</dbReference>
<sequence>MNAEVFKKENILFDETSTTQTEAFKEIANFAKERGYVTSAEEYFKGLTGREAEATTGFKDGIAIPHCKNETVIKPGMFLVKFKNDIEWNTLDGQPVKVAFGLTIPQEGAQEHLKLLSLIARKMIDDEFRNGILSENNPDKLTEIIDEIDF</sequence>
<dbReference type="SUPFAM" id="SSF55804">
    <property type="entry name" value="Phoshotransferase/anion transport protein"/>
    <property type="match status" value="1"/>
</dbReference>
<keyword evidence="8" id="KW-1185">Reference proteome</keyword>
<evidence type="ECO:0000256" key="3">
    <source>
        <dbReference type="ARBA" id="ARBA00022597"/>
    </source>
</evidence>
<protein>
    <submittedName>
        <fullName evidence="7">PTS cellobiose transporter subunit IIA</fullName>
    </submittedName>
</protein>
<keyword evidence="5" id="KW-0598">Phosphotransferase system</keyword>
<dbReference type="RefSeq" id="WP_126778029.1">
    <property type="nucleotide sequence ID" value="NZ_NGJU01000001.1"/>
</dbReference>
<accession>A0A429ZW85</accession>
<keyword evidence="3" id="KW-0762">Sugar transport</keyword>
<dbReference type="InterPro" id="IPR016152">
    <property type="entry name" value="PTrfase/Anion_transptr"/>
</dbReference>
<dbReference type="GO" id="GO:0030295">
    <property type="term" value="F:protein kinase activator activity"/>
    <property type="evidence" value="ECO:0007669"/>
    <property type="project" value="TreeGrafter"/>
</dbReference>
<proteinExistence type="predicted"/>
<dbReference type="InterPro" id="IPR051541">
    <property type="entry name" value="PTS_SugarTrans_NitroReg"/>
</dbReference>
<dbReference type="PANTHER" id="PTHR47738:SF1">
    <property type="entry name" value="NITROGEN REGULATORY PROTEIN"/>
    <property type="match status" value="1"/>
</dbReference>
<name>A0A429ZW85_9ENTE</name>
<evidence type="ECO:0000313" key="8">
    <source>
        <dbReference type="Proteomes" id="UP000287239"/>
    </source>
</evidence>
<dbReference type="GO" id="GO:0016020">
    <property type="term" value="C:membrane"/>
    <property type="evidence" value="ECO:0007669"/>
    <property type="project" value="InterPro"/>
</dbReference>
<dbReference type="GO" id="GO:0008982">
    <property type="term" value="F:protein-N(PI)-phosphohistidine-sugar phosphotransferase activity"/>
    <property type="evidence" value="ECO:0007669"/>
    <property type="project" value="InterPro"/>
</dbReference>
<feature type="domain" description="PTS EIIA type-2" evidence="6">
    <location>
        <begin position="4"/>
        <end position="148"/>
    </location>
</feature>
<evidence type="ECO:0000256" key="1">
    <source>
        <dbReference type="ARBA" id="ARBA00022448"/>
    </source>
</evidence>
<dbReference type="CDD" id="cd00211">
    <property type="entry name" value="PTS_IIA_fru"/>
    <property type="match status" value="1"/>
</dbReference>
<reference evidence="7 8" key="1">
    <citation type="submission" date="2017-05" db="EMBL/GenBank/DDBJ databases">
        <title>Vagococcus spp. assemblies.</title>
        <authorList>
            <person name="Gulvik C.A."/>
        </authorList>
    </citation>
    <scope>NUCLEOTIDE SEQUENCE [LARGE SCALE GENOMIC DNA]</scope>
    <source>
        <strain evidence="7 8">NCFB 2777</strain>
    </source>
</reference>
<dbReference type="PROSITE" id="PS51094">
    <property type="entry name" value="PTS_EIIA_TYPE_2"/>
    <property type="match status" value="1"/>
</dbReference>
<dbReference type="EMBL" id="NGJU01000001">
    <property type="protein sequence ID" value="RST97906.1"/>
    <property type="molecule type" value="Genomic_DNA"/>
</dbReference>